<dbReference type="Gene3D" id="3.40.630.30">
    <property type="match status" value="1"/>
</dbReference>
<dbReference type="EC" id="2.3.-.-" evidence="2"/>
<keyword evidence="3" id="KW-1185">Reference proteome</keyword>
<evidence type="ECO:0000313" key="2">
    <source>
        <dbReference type="EMBL" id="MFB9057984.1"/>
    </source>
</evidence>
<dbReference type="RefSeq" id="WP_379862231.1">
    <property type="nucleotide sequence ID" value="NZ_JBHMFC010000103.1"/>
</dbReference>
<name>A0ABV5FEW1_9FLAO</name>
<keyword evidence="2" id="KW-0808">Transferase</keyword>
<comment type="caution">
    <text evidence="2">The sequence shown here is derived from an EMBL/GenBank/DDBJ whole genome shotgun (WGS) entry which is preliminary data.</text>
</comment>
<feature type="domain" description="N-acetyltransferase" evidence="1">
    <location>
        <begin position="1"/>
        <end position="122"/>
    </location>
</feature>
<gene>
    <name evidence="2" type="ORF">ACFFU9_14660</name>
</gene>
<dbReference type="PROSITE" id="PS51186">
    <property type="entry name" value="GNAT"/>
    <property type="match status" value="1"/>
</dbReference>
<dbReference type="Proteomes" id="UP001589585">
    <property type="component" value="Unassembled WGS sequence"/>
</dbReference>
<dbReference type="GO" id="GO:0016746">
    <property type="term" value="F:acyltransferase activity"/>
    <property type="evidence" value="ECO:0007669"/>
    <property type="project" value="UniProtKB-KW"/>
</dbReference>
<reference evidence="2 3" key="1">
    <citation type="submission" date="2024-09" db="EMBL/GenBank/DDBJ databases">
        <authorList>
            <person name="Sun Q."/>
            <person name="Mori K."/>
        </authorList>
    </citation>
    <scope>NUCLEOTIDE SEQUENCE [LARGE SCALE GENOMIC DNA]</scope>
    <source>
        <strain evidence="2 3">CECT 8622</strain>
    </source>
</reference>
<dbReference type="SUPFAM" id="SSF55729">
    <property type="entry name" value="Acyl-CoA N-acyltransferases (Nat)"/>
    <property type="match status" value="1"/>
</dbReference>
<accession>A0ABV5FEW1</accession>
<evidence type="ECO:0000259" key="1">
    <source>
        <dbReference type="PROSITE" id="PS51186"/>
    </source>
</evidence>
<keyword evidence="2" id="KW-0012">Acyltransferase</keyword>
<dbReference type="Pfam" id="PF00583">
    <property type="entry name" value="Acetyltransf_1"/>
    <property type="match status" value="1"/>
</dbReference>
<evidence type="ECO:0000313" key="3">
    <source>
        <dbReference type="Proteomes" id="UP001589585"/>
    </source>
</evidence>
<protein>
    <submittedName>
        <fullName evidence="2">GNAT family N-acetyltransferase</fullName>
        <ecNumber evidence="2">2.3.-.-</ecNumber>
    </submittedName>
</protein>
<dbReference type="InterPro" id="IPR000182">
    <property type="entry name" value="GNAT_dom"/>
</dbReference>
<sequence length="122" mass="13662">MSENSGEFGDGKSAVKKSLLYASKEIPGLGGFVFTMEHKTEIVGALVVNKTGMNEYMSENILVNIAVKKSYRGRGIAKELITYMIKYCKGDISLHINENNPVVELFKNRGFKPKNIEMILER</sequence>
<dbReference type="InterPro" id="IPR016181">
    <property type="entry name" value="Acyl_CoA_acyltransferase"/>
</dbReference>
<dbReference type="EMBL" id="JBHMFC010000103">
    <property type="protein sequence ID" value="MFB9057984.1"/>
    <property type="molecule type" value="Genomic_DNA"/>
</dbReference>
<proteinExistence type="predicted"/>
<organism evidence="2 3">
    <name type="scientific">Mariniflexile ostreae</name>
    <dbReference type="NCBI Taxonomy" id="1520892"/>
    <lineage>
        <taxon>Bacteria</taxon>
        <taxon>Pseudomonadati</taxon>
        <taxon>Bacteroidota</taxon>
        <taxon>Flavobacteriia</taxon>
        <taxon>Flavobacteriales</taxon>
        <taxon>Flavobacteriaceae</taxon>
        <taxon>Mariniflexile</taxon>
    </lineage>
</organism>
<dbReference type="CDD" id="cd04301">
    <property type="entry name" value="NAT_SF"/>
    <property type="match status" value="1"/>
</dbReference>